<protein>
    <submittedName>
        <fullName evidence="1">Uncharacterized protein</fullName>
    </submittedName>
</protein>
<evidence type="ECO:0000313" key="2">
    <source>
        <dbReference type="Proteomes" id="UP000315827"/>
    </source>
</evidence>
<dbReference type="Proteomes" id="UP000315827">
    <property type="component" value="Unassembled WGS sequence"/>
</dbReference>
<comment type="caution">
    <text evidence="1">The sequence shown here is derived from an EMBL/GenBank/DDBJ whole genome shotgun (WGS) entry which is preliminary data.</text>
</comment>
<gene>
    <name evidence="1" type="ORF">FSA05_01325</name>
</gene>
<evidence type="ECO:0000313" key="1">
    <source>
        <dbReference type="EMBL" id="TWV64288.1"/>
    </source>
</evidence>
<sequence length="159" mass="18083">MSNIKQIKQVSIKDNKLKATIEVYDERTADSYQTSYQNECPIHEEFTLAMANLNFHVEKICGTCFPGLRAEGFYRQPSGDSELLTIYAVNRADDNTCPVNLAARLHLGRDEYAWIDRLLEDLSLCEREALLYITQGKRLGMERFVEIGNTSDEPLNTAA</sequence>
<dbReference type="RefSeq" id="WP_122369636.1">
    <property type="nucleotide sequence ID" value="NZ_JADMVU010000021.1"/>
</dbReference>
<accession>A0A5C6KRA6</accession>
<organism evidence="1 2">
    <name type="scientific">Parabacteroides distasonis</name>
    <dbReference type="NCBI Taxonomy" id="823"/>
    <lineage>
        <taxon>Bacteria</taxon>
        <taxon>Pseudomonadati</taxon>
        <taxon>Bacteroidota</taxon>
        <taxon>Bacteroidia</taxon>
        <taxon>Bacteroidales</taxon>
        <taxon>Tannerellaceae</taxon>
        <taxon>Parabacteroides</taxon>
    </lineage>
</organism>
<name>A0A5C6KRA6_PARDI</name>
<reference evidence="1 2" key="1">
    <citation type="submission" date="2019-07" db="EMBL/GenBank/DDBJ databases">
        <title>Genome sequencing of Parabacteroides distasonis iSURF_7.</title>
        <authorList>
            <person name="Degefu H.N."/>
            <person name="Ruoff K.L."/>
            <person name="Price C.E."/>
            <person name="Valls R.A."/>
            <person name="O'Toole G.A."/>
        </authorList>
    </citation>
    <scope>NUCLEOTIDE SEQUENCE [LARGE SCALE GENOMIC DNA]</scope>
    <source>
        <strain evidence="1 2">CFPLTA003_1B</strain>
    </source>
</reference>
<dbReference type="AlphaFoldDB" id="A0A5C6KRA6"/>
<proteinExistence type="predicted"/>
<dbReference type="EMBL" id="VOHW01000001">
    <property type="protein sequence ID" value="TWV64288.1"/>
    <property type="molecule type" value="Genomic_DNA"/>
</dbReference>